<dbReference type="KEGG" id="dpg:DESPIGER_1734"/>
<accession>A0A1K1LJ97</accession>
<dbReference type="OrthoDB" id="5464498at2"/>
<feature type="signal peptide" evidence="1">
    <location>
        <begin position="1"/>
        <end position="23"/>
    </location>
</feature>
<dbReference type="Proteomes" id="UP000186323">
    <property type="component" value="Chromosome I"/>
</dbReference>
<proteinExistence type="predicted"/>
<gene>
    <name evidence="2" type="ORF">DESPIGER_1734</name>
</gene>
<dbReference type="AlphaFoldDB" id="A0A1K1LJ97"/>
<protein>
    <recommendedName>
        <fullName evidence="4">Outer membrane homotrimeric porin</fullName>
    </recommendedName>
</protein>
<evidence type="ECO:0000313" key="2">
    <source>
        <dbReference type="EMBL" id="SFV73566.1"/>
    </source>
</evidence>
<dbReference type="RefSeq" id="WP_072335490.1">
    <property type="nucleotide sequence ID" value="NZ_DBGALU010000124.1"/>
</dbReference>
<name>A0A1K1LJ97_9BACT</name>
<dbReference type="EMBL" id="LT630450">
    <property type="protein sequence ID" value="SFV73566.1"/>
    <property type="molecule type" value="Genomic_DNA"/>
</dbReference>
<evidence type="ECO:0000313" key="3">
    <source>
        <dbReference type="Proteomes" id="UP000186323"/>
    </source>
</evidence>
<evidence type="ECO:0008006" key="4">
    <source>
        <dbReference type="Google" id="ProtNLM"/>
    </source>
</evidence>
<dbReference type="NCBIfam" id="NF033939">
    <property type="entry name" value="DESULF_POR1"/>
    <property type="match status" value="1"/>
</dbReference>
<feature type="chain" id="PRO_5012860032" description="Outer membrane homotrimeric porin" evidence="1">
    <location>
        <begin position="24"/>
        <end position="507"/>
    </location>
</feature>
<keyword evidence="1" id="KW-0732">Signal</keyword>
<reference evidence="3" key="1">
    <citation type="submission" date="2016-10" db="EMBL/GenBank/DDBJ databases">
        <authorList>
            <person name="Wegmann U."/>
        </authorList>
    </citation>
    <scope>NUCLEOTIDE SEQUENCE [LARGE SCALE GENOMIC DNA]</scope>
</reference>
<dbReference type="InterPro" id="IPR059232">
    <property type="entry name" value="Porin_put"/>
</dbReference>
<sequence>MNRILSLLCLLSLALCHPFTVQAVDFKMKGQWQFAFSAGDNNLVDTVGDRKADSEDTFHARQRLRLQMDAVASPALSGTVFFEIGQLMWGKNSSGAALGADQTVVKLRQAYTDWTVPGMPLRVRMGIQNINLPKKAGGGMVMDNMDAAAVTASWCFNDAVSLTGLWVRPFNDNATAASGDGTISYLDNMDLFALILPVRQDGWDMSPWVMFGLRGKNTFPSTADGRAVKIWKDGMPHYTLSSDPFGGAHLVGETDKAWGSMFWAGLPVGISAFAPWNFELDINYGYVEAMGRYDIPVRGGQRMDRASTRREGWLAMALAEYRLDWGTPGIFGWYASGDDGSLKNGSERMPSIDPWSKFTSFMGAANPYPTGYNDLGSNYAGTWGIGVRLKDMSFLPDLKHILRVAYWNGTNSTGMVKYAQARDAWNYGFDSNPNKAGMYLTTADHLLEFNLDSYWKVYENLTAGLELGYIVNGFDKDTWQKDGRDWLGPSMSRQDAWHATLYFGYSF</sequence>
<organism evidence="2 3">
    <name type="scientific">Desulfovibrio piger</name>
    <dbReference type="NCBI Taxonomy" id="901"/>
    <lineage>
        <taxon>Bacteria</taxon>
        <taxon>Pseudomonadati</taxon>
        <taxon>Thermodesulfobacteriota</taxon>
        <taxon>Desulfovibrionia</taxon>
        <taxon>Desulfovibrionales</taxon>
        <taxon>Desulfovibrionaceae</taxon>
        <taxon>Desulfovibrio</taxon>
    </lineage>
</organism>
<keyword evidence="3" id="KW-1185">Reference proteome</keyword>
<evidence type="ECO:0000256" key="1">
    <source>
        <dbReference type="SAM" id="SignalP"/>
    </source>
</evidence>